<dbReference type="AlphaFoldDB" id="A0A2D2C6U7"/>
<dbReference type="RefSeq" id="WP_099650568.1">
    <property type="nucleotide sequence ID" value="NZ_CAJGAB010000071.1"/>
</dbReference>
<evidence type="ECO:0000313" key="1">
    <source>
        <dbReference type="EMBL" id="ATQ58223.1"/>
    </source>
</evidence>
<protein>
    <submittedName>
        <fullName evidence="1">Uncharacterized protein</fullName>
    </submittedName>
</protein>
<accession>A0A2D2C6U7</accession>
<sequence length="98" mass="11238">MLINQRTGRLLTKVDRACGIIGGLHKERHGRRHLLLRLGDEFLKLAIGILRQCFPDLPFLDLALMAHFRALGIPHGLLSRFLCLLRNCQRCIPFRSQP</sequence>
<dbReference type="EMBL" id="CP024425">
    <property type="protein sequence ID" value="ATQ58223.1"/>
    <property type="molecule type" value="Genomic_DNA"/>
</dbReference>
<keyword evidence="1" id="KW-0614">Plasmid</keyword>
<reference evidence="1 2" key="1">
    <citation type="submission" date="2017-10" db="EMBL/GenBank/DDBJ databases">
        <title>Complete genome sequence of Paracoccus yeei TT13 isolated from human skin.</title>
        <authorList>
            <person name="Lee K."/>
            <person name="Lim J.Y."/>
            <person name="Hwang I."/>
        </authorList>
    </citation>
    <scope>NUCLEOTIDE SEQUENCE [LARGE SCALE GENOMIC DNA]</scope>
    <source>
        <strain evidence="1 2">TT13</strain>
        <plasmid evidence="2">Plasmid ptt13-3</plasmid>
    </source>
</reference>
<evidence type="ECO:0000313" key="2">
    <source>
        <dbReference type="Proteomes" id="UP000229314"/>
    </source>
</evidence>
<geneLocation type="plasmid" evidence="2">
    <name>ptt13-3</name>
</geneLocation>
<dbReference type="Proteomes" id="UP000229314">
    <property type="component" value="Plasmid pTT13-3"/>
</dbReference>
<organism evidence="1 2">
    <name type="scientific">Paracoccus yeei</name>
    <dbReference type="NCBI Taxonomy" id="147645"/>
    <lineage>
        <taxon>Bacteria</taxon>
        <taxon>Pseudomonadati</taxon>
        <taxon>Pseudomonadota</taxon>
        <taxon>Alphaproteobacteria</taxon>
        <taxon>Rhodobacterales</taxon>
        <taxon>Paracoccaceae</taxon>
        <taxon>Paracoccus</taxon>
    </lineage>
</organism>
<name>A0A2D2C6U7_9RHOB</name>
<dbReference type="GeneID" id="78900026"/>
<gene>
    <name evidence="1" type="ORF">PYTT13_20485</name>
</gene>
<proteinExistence type="predicted"/>